<reference evidence="3" key="2">
    <citation type="submission" date="2016-04" db="EMBL/GenBank/DDBJ databases">
        <title>First Complete Genome Sequence of a Subdivision 6 Acidobacterium.</title>
        <authorList>
            <person name="Huang S."/>
            <person name="Vieira S."/>
            <person name="Bunk B."/>
            <person name="Riedel T."/>
            <person name="Sproeer C."/>
            <person name="Overmann J."/>
        </authorList>
    </citation>
    <scope>NUCLEOTIDE SEQUENCE [LARGE SCALE GENOMIC DNA]</scope>
    <source>
        <strain evidence="3">DSM 100886 HEG_-6_39</strain>
    </source>
</reference>
<accession>A0A143PIZ8</accession>
<dbReference type="Proteomes" id="UP000076079">
    <property type="component" value="Chromosome"/>
</dbReference>
<dbReference type="GO" id="GO:0007165">
    <property type="term" value="P:signal transduction"/>
    <property type="evidence" value="ECO:0007669"/>
    <property type="project" value="InterPro"/>
</dbReference>
<dbReference type="SUPFAM" id="SSF52200">
    <property type="entry name" value="Toll/Interleukin receptor TIR domain"/>
    <property type="match status" value="2"/>
</dbReference>
<organism evidence="2 3">
    <name type="scientific">Luteitalea pratensis</name>
    <dbReference type="NCBI Taxonomy" id="1855912"/>
    <lineage>
        <taxon>Bacteria</taxon>
        <taxon>Pseudomonadati</taxon>
        <taxon>Acidobacteriota</taxon>
        <taxon>Vicinamibacteria</taxon>
        <taxon>Vicinamibacterales</taxon>
        <taxon>Vicinamibacteraceae</taxon>
        <taxon>Luteitalea</taxon>
    </lineage>
</organism>
<dbReference type="Gene3D" id="3.40.50.10140">
    <property type="entry name" value="Toll/interleukin-1 receptor homology (TIR) domain"/>
    <property type="match status" value="2"/>
</dbReference>
<name>A0A143PIZ8_LUTPR</name>
<dbReference type="PROSITE" id="PS50104">
    <property type="entry name" value="TIR"/>
    <property type="match status" value="1"/>
</dbReference>
<evidence type="ECO:0000313" key="3">
    <source>
        <dbReference type="Proteomes" id="UP000076079"/>
    </source>
</evidence>
<evidence type="ECO:0000313" key="2">
    <source>
        <dbReference type="EMBL" id="AMY07744.1"/>
    </source>
</evidence>
<dbReference type="STRING" id="1855912.LuPra_00924"/>
<dbReference type="AlphaFoldDB" id="A0A143PIZ8"/>
<protein>
    <submittedName>
        <fullName evidence="2">TIR domain protein</fullName>
    </submittedName>
</protein>
<dbReference type="KEGG" id="abac:LuPra_00924"/>
<evidence type="ECO:0000259" key="1">
    <source>
        <dbReference type="PROSITE" id="PS50104"/>
    </source>
</evidence>
<dbReference type="EMBL" id="CP015136">
    <property type="protein sequence ID" value="AMY07744.1"/>
    <property type="molecule type" value="Genomic_DNA"/>
</dbReference>
<gene>
    <name evidence="2" type="ORF">LuPra_00924</name>
</gene>
<proteinExistence type="predicted"/>
<dbReference type="Pfam" id="PF13676">
    <property type="entry name" value="TIR_2"/>
    <property type="match status" value="1"/>
</dbReference>
<dbReference type="InterPro" id="IPR000157">
    <property type="entry name" value="TIR_dom"/>
</dbReference>
<reference evidence="2 3" key="1">
    <citation type="journal article" date="2016" name="Genome Announc.">
        <title>First Complete Genome Sequence of a Subdivision 6 Acidobacterium Strain.</title>
        <authorList>
            <person name="Huang S."/>
            <person name="Vieira S."/>
            <person name="Bunk B."/>
            <person name="Riedel T."/>
            <person name="Sproer C."/>
            <person name="Overmann J."/>
        </authorList>
    </citation>
    <scope>NUCLEOTIDE SEQUENCE [LARGE SCALE GENOMIC DNA]</scope>
    <source>
        <strain evidence="3">DSM 100886 HEG_-6_39</strain>
    </source>
</reference>
<feature type="domain" description="TIR" evidence="1">
    <location>
        <begin position="11"/>
        <end position="137"/>
    </location>
</feature>
<dbReference type="InterPro" id="IPR035897">
    <property type="entry name" value="Toll_tir_struct_dom_sf"/>
</dbReference>
<keyword evidence="3" id="KW-1185">Reference proteome</keyword>
<sequence length="334" mass="37708">MVHPPDDNVRTVADIFLSYAREDIARVRLIVAALESHGWTVFWDRHIPHGQDFNAYLQARLDEAKCVIVAWSKASIASQFVRDEAGEGKLRLVPLLLADVRPPLGFRQLQTANLTDWSGDASHEEFSRFVESVRAIVGASTPPKASRRVDAYVSYVSLDNVPESAGRNGWVTNFVRALETRGRQRLGREFKVYWYPWLEGKAPFPEGLLKQLHDVMAFVPIVSNHYVESKWAARELAEFCDAAQSQGGTRVRDRSRIFKVLKSPVPTASQPRELQSLLGYEFFTLDPESGKVQEFDKPFGPDAQQQYWLKLDDLARDLVNLLGILESEAPSGKP</sequence>